<evidence type="ECO:0000313" key="1">
    <source>
        <dbReference type="EMBL" id="MBW86999.1"/>
    </source>
</evidence>
<accession>A0A2P2J0J0</accession>
<dbReference type="AlphaFoldDB" id="A0A2P2J0J0"/>
<sequence length="42" mass="4921">MYAPFSLISMLESNLSYLINTKLIICWAYLEQHTPWIVTQMG</sequence>
<organism evidence="1">
    <name type="scientific">Rhizophora mucronata</name>
    <name type="common">Asiatic mangrove</name>
    <dbReference type="NCBI Taxonomy" id="61149"/>
    <lineage>
        <taxon>Eukaryota</taxon>
        <taxon>Viridiplantae</taxon>
        <taxon>Streptophyta</taxon>
        <taxon>Embryophyta</taxon>
        <taxon>Tracheophyta</taxon>
        <taxon>Spermatophyta</taxon>
        <taxon>Magnoliopsida</taxon>
        <taxon>eudicotyledons</taxon>
        <taxon>Gunneridae</taxon>
        <taxon>Pentapetalae</taxon>
        <taxon>rosids</taxon>
        <taxon>fabids</taxon>
        <taxon>Malpighiales</taxon>
        <taxon>Rhizophoraceae</taxon>
        <taxon>Rhizophora</taxon>
    </lineage>
</organism>
<reference evidence="1" key="1">
    <citation type="submission" date="2018-02" db="EMBL/GenBank/DDBJ databases">
        <title>Rhizophora mucronata_Transcriptome.</title>
        <authorList>
            <person name="Meera S.P."/>
            <person name="Sreeshan A."/>
            <person name="Augustine A."/>
        </authorList>
    </citation>
    <scope>NUCLEOTIDE SEQUENCE</scope>
    <source>
        <tissue evidence="1">Leaf</tissue>
    </source>
</reference>
<name>A0A2P2J0J0_RHIMU</name>
<proteinExistence type="predicted"/>
<protein>
    <submittedName>
        <fullName evidence="1">Uncharacterized protein</fullName>
    </submittedName>
</protein>
<dbReference type="EMBL" id="GGEC01006516">
    <property type="protein sequence ID" value="MBW86999.1"/>
    <property type="molecule type" value="Transcribed_RNA"/>
</dbReference>